<dbReference type="InterPro" id="IPR017850">
    <property type="entry name" value="Alkaline_phosphatase_core_sf"/>
</dbReference>
<protein>
    <submittedName>
        <fullName evidence="6">Arylsulfatase</fullName>
        <ecNumber evidence="6">3.1.6.1</ecNumber>
    </submittedName>
</protein>
<dbReference type="GO" id="GO:0004065">
    <property type="term" value="F:arylsulfatase activity"/>
    <property type="evidence" value="ECO:0007669"/>
    <property type="project" value="UniProtKB-EC"/>
</dbReference>
<keyword evidence="4" id="KW-0106">Calcium</keyword>
<dbReference type="Gene3D" id="3.40.720.10">
    <property type="entry name" value="Alkaline Phosphatase, subunit A"/>
    <property type="match status" value="1"/>
</dbReference>
<dbReference type="GO" id="GO:0046872">
    <property type="term" value="F:metal ion binding"/>
    <property type="evidence" value="ECO:0007669"/>
    <property type="project" value="UniProtKB-KW"/>
</dbReference>
<comment type="similarity">
    <text evidence="1">Belongs to the sulfatase family.</text>
</comment>
<evidence type="ECO:0000256" key="1">
    <source>
        <dbReference type="ARBA" id="ARBA00008779"/>
    </source>
</evidence>
<keyword evidence="7" id="KW-1185">Reference proteome</keyword>
<dbReference type="InterPro" id="IPR000917">
    <property type="entry name" value="Sulfatase_N"/>
</dbReference>
<evidence type="ECO:0000256" key="2">
    <source>
        <dbReference type="ARBA" id="ARBA00022723"/>
    </source>
</evidence>
<dbReference type="Proteomes" id="UP000316855">
    <property type="component" value="Chromosome"/>
</dbReference>
<dbReference type="Gene3D" id="3.30.1120.10">
    <property type="match status" value="1"/>
</dbReference>
<sequence length="461" mass="51830">MLHIPRRSILMMILYLLVFCSHLQAAERPNILIIFTDDQGINDVGCYGSEIPTPNIDQLAKEGLLFRQYYSASAICTPSRFGILTGRNPARSQDQLLGALMFMSEIDQKRGIQPGETTIADVLRQNGYQTALLGKWHLGHGKESFLPTSHGFDLFRGHTGGCIDYFTMTYGNIPDWYHNQRHVSENGYATDLITEEAEHFLKDQQTTDKPFFLFLSYNAPHFGKGWSPGDQNPVNIMQARGSDLKRVGNIKDKVRREFAAMTVALDDGIGRVMSSLKNNGLDQNTLVIFMTDHGGDYVYGGNNQPFRGAKATLFEGGIRVPCIIRWPGKIKAATETNEVTWALDLFPTICQLANVKTDGLTLDGKDISGLLTSQTPVGTRELYWQLGPHAELKRGRWSALRQGDWKYIEDATGEEFLFDLKTDPHEKRNKIRSQATKLAELQKRRDALVKTLTPQVEATDR</sequence>
<evidence type="ECO:0000256" key="4">
    <source>
        <dbReference type="ARBA" id="ARBA00022837"/>
    </source>
</evidence>
<feature type="domain" description="Sulfatase N-terminal" evidence="5">
    <location>
        <begin position="29"/>
        <end position="355"/>
    </location>
</feature>
<dbReference type="KEGG" id="gax:Pan161_51720"/>
<evidence type="ECO:0000259" key="5">
    <source>
        <dbReference type="Pfam" id="PF00884"/>
    </source>
</evidence>
<keyword evidence="2" id="KW-0479">Metal-binding</keyword>
<name>A0A517VKE9_9PLAN</name>
<evidence type="ECO:0000313" key="7">
    <source>
        <dbReference type="Proteomes" id="UP000316855"/>
    </source>
</evidence>
<accession>A0A517VKE9</accession>
<evidence type="ECO:0000256" key="3">
    <source>
        <dbReference type="ARBA" id="ARBA00022801"/>
    </source>
</evidence>
<reference evidence="6 7" key="1">
    <citation type="submission" date="2019-02" db="EMBL/GenBank/DDBJ databases">
        <title>Deep-cultivation of Planctomycetes and their phenomic and genomic characterization uncovers novel biology.</title>
        <authorList>
            <person name="Wiegand S."/>
            <person name="Jogler M."/>
            <person name="Boedeker C."/>
            <person name="Pinto D."/>
            <person name="Vollmers J."/>
            <person name="Rivas-Marin E."/>
            <person name="Kohn T."/>
            <person name="Peeters S.H."/>
            <person name="Heuer A."/>
            <person name="Rast P."/>
            <person name="Oberbeckmann S."/>
            <person name="Bunk B."/>
            <person name="Jeske O."/>
            <person name="Meyerdierks A."/>
            <person name="Storesund J.E."/>
            <person name="Kallscheuer N."/>
            <person name="Luecker S."/>
            <person name="Lage O.M."/>
            <person name="Pohl T."/>
            <person name="Merkel B.J."/>
            <person name="Hornburger P."/>
            <person name="Mueller R.-W."/>
            <person name="Bruemmer F."/>
            <person name="Labrenz M."/>
            <person name="Spormann A.M."/>
            <person name="Op den Camp H."/>
            <person name="Overmann J."/>
            <person name="Amann R."/>
            <person name="Jetten M.S.M."/>
            <person name="Mascher T."/>
            <person name="Medema M.H."/>
            <person name="Devos D.P."/>
            <person name="Kaster A.-K."/>
            <person name="Ovreas L."/>
            <person name="Rohde M."/>
            <person name="Galperin M.Y."/>
            <person name="Jogler C."/>
        </authorList>
    </citation>
    <scope>NUCLEOTIDE SEQUENCE [LARGE SCALE GENOMIC DNA]</scope>
    <source>
        <strain evidence="6 7">Pan161</strain>
    </source>
</reference>
<dbReference type="OrthoDB" id="9783154at2"/>
<dbReference type="EMBL" id="CP036343">
    <property type="protein sequence ID" value="QDT93492.1"/>
    <property type="molecule type" value="Genomic_DNA"/>
</dbReference>
<gene>
    <name evidence="6" type="primary">atsA_47</name>
    <name evidence="6" type="ORF">Pan161_51720</name>
</gene>
<dbReference type="InterPro" id="IPR050738">
    <property type="entry name" value="Sulfatase"/>
</dbReference>
<evidence type="ECO:0000313" key="6">
    <source>
        <dbReference type="EMBL" id="QDT93492.1"/>
    </source>
</evidence>
<proteinExistence type="inferred from homology"/>
<organism evidence="6 7">
    <name type="scientific">Gimesia algae</name>
    <dbReference type="NCBI Taxonomy" id="2527971"/>
    <lineage>
        <taxon>Bacteria</taxon>
        <taxon>Pseudomonadati</taxon>
        <taxon>Planctomycetota</taxon>
        <taxon>Planctomycetia</taxon>
        <taxon>Planctomycetales</taxon>
        <taxon>Planctomycetaceae</taxon>
        <taxon>Gimesia</taxon>
    </lineage>
</organism>
<dbReference type="PROSITE" id="PS00523">
    <property type="entry name" value="SULFATASE_1"/>
    <property type="match status" value="1"/>
</dbReference>
<dbReference type="PANTHER" id="PTHR42693">
    <property type="entry name" value="ARYLSULFATASE FAMILY MEMBER"/>
    <property type="match status" value="1"/>
</dbReference>
<dbReference type="AlphaFoldDB" id="A0A517VKE9"/>
<dbReference type="Pfam" id="PF00884">
    <property type="entry name" value="Sulfatase"/>
    <property type="match status" value="1"/>
</dbReference>
<dbReference type="InterPro" id="IPR024607">
    <property type="entry name" value="Sulfatase_CS"/>
</dbReference>
<dbReference type="EC" id="3.1.6.1" evidence="6"/>
<keyword evidence="3 6" id="KW-0378">Hydrolase</keyword>
<dbReference type="PANTHER" id="PTHR42693:SF53">
    <property type="entry name" value="ENDO-4-O-SULFATASE"/>
    <property type="match status" value="1"/>
</dbReference>
<dbReference type="RefSeq" id="WP_145231452.1">
    <property type="nucleotide sequence ID" value="NZ_CP036343.1"/>
</dbReference>
<dbReference type="SUPFAM" id="SSF53649">
    <property type="entry name" value="Alkaline phosphatase-like"/>
    <property type="match status" value="1"/>
</dbReference>